<evidence type="ECO:0000313" key="3">
    <source>
        <dbReference type="Proteomes" id="UP000449846"/>
    </source>
</evidence>
<keyword evidence="3" id="KW-1185">Reference proteome</keyword>
<protein>
    <submittedName>
        <fullName evidence="2">Uncharacterized protein</fullName>
    </submittedName>
</protein>
<proteinExistence type="predicted"/>
<feature type="region of interest" description="Disordered" evidence="1">
    <location>
        <begin position="47"/>
        <end position="83"/>
    </location>
</feature>
<feature type="compositionally biased region" description="Basic and acidic residues" evidence="1">
    <location>
        <begin position="65"/>
        <end position="76"/>
    </location>
</feature>
<organism evidence="2 3">
    <name type="scientific">Paracoccus litorisediminis</name>
    <dbReference type="NCBI Taxonomy" id="2006130"/>
    <lineage>
        <taxon>Bacteria</taxon>
        <taxon>Pseudomonadati</taxon>
        <taxon>Pseudomonadota</taxon>
        <taxon>Alphaproteobacteria</taxon>
        <taxon>Rhodobacterales</taxon>
        <taxon>Paracoccaceae</taxon>
        <taxon>Paracoccus</taxon>
    </lineage>
</organism>
<sequence length="117" mass="12591">MARGRTAVETPNPKLPEFLHQIDLNERIATVIADGARYMHLPSCHRRQGCLGDHSAPQESVTMEADDRQSAKRDAEGGEAPSVVHSGGDVVIIITGATSSYEEGAENDLRIVFPPIG</sequence>
<evidence type="ECO:0000256" key="1">
    <source>
        <dbReference type="SAM" id="MobiDB-lite"/>
    </source>
</evidence>
<comment type="caution">
    <text evidence="2">The sequence shown here is derived from an EMBL/GenBank/DDBJ whole genome shotgun (WGS) entry which is preliminary data.</text>
</comment>
<name>A0A844HVX2_9RHOB</name>
<evidence type="ECO:0000313" key="2">
    <source>
        <dbReference type="EMBL" id="MTH62614.1"/>
    </source>
</evidence>
<dbReference type="AlphaFoldDB" id="A0A844HVX2"/>
<dbReference type="Proteomes" id="UP000449846">
    <property type="component" value="Unassembled WGS sequence"/>
</dbReference>
<accession>A0A844HVX2</accession>
<dbReference type="RefSeq" id="WP_155042557.1">
    <property type="nucleotide sequence ID" value="NZ_WMIG01000050.1"/>
</dbReference>
<gene>
    <name evidence="2" type="ORF">GL300_25955</name>
</gene>
<dbReference type="EMBL" id="WMIG01000050">
    <property type="protein sequence ID" value="MTH62614.1"/>
    <property type="molecule type" value="Genomic_DNA"/>
</dbReference>
<reference evidence="2 3" key="1">
    <citation type="submission" date="2019-11" db="EMBL/GenBank/DDBJ databases">
        <authorList>
            <person name="Dong K."/>
        </authorList>
    </citation>
    <scope>NUCLEOTIDE SEQUENCE [LARGE SCALE GENOMIC DNA]</scope>
    <source>
        <strain evidence="2 3">NBRC 112902</strain>
    </source>
</reference>